<keyword evidence="4" id="KW-0326">Glycosidase</keyword>
<dbReference type="PANTHER" id="PTHR11069:SF23">
    <property type="entry name" value="LYSOSOMAL ACID GLUCOSYLCERAMIDASE"/>
    <property type="match status" value="1"/>
</dbReference>
<gene>
    <name evidence="8" type="ORF">J7I43_06080</name>
</gene>
<dbReference type="InterPro" id="IPR017853">
    <property type="entry name" value="GH"/>
</dbReference>
<dbReference type="Proteomes" id="UP000679126">
    <property type="component" value="Unassembled WGS sequence"/>
</dbReference>
<keyword evidence="9" id="KW-1185">Reference proteome</keyword>
<sequence>MKPYFLLLACSLSTGLYAQQSAQVEAWVTTPDRSALLKKQTENSTLGTNVRPSGPVITIDGRQQFQEIDGFGFAITGGSAQHLVNMSPGARKQLLQELFGADGAGLSYLRLSIGASDLNSFVFSYNDLPAGQTDPELKKFSLSQDLKDVVPVMKEILAIKPGIPILGSPWSAPAWMKTNNNVRGGALKKEYYATYAQYFVKYVQAMEKEGIRIEAVTVQNEPLNSRNTPSMQWYYEEQGEFIKKHLGPAFAAAGIKTKIILFDHNLDRADYPLALLSDPEISKYVDGSGFHHYGGDMGAMSTLHMARPDKNIYFTEQMVIERGGGELNIAASVKRMLIQTTRNWSRNVILWNLAADSLNDPHTDNGGCSMCQGAITIMGDRVQKNIAYYTIAHASAFVPKGSVRIASTFTGDKSVSLTEDEERPGIRRATVIENTAVLPNVAFKTPDGRIVLIVANDSYNTGGFSIRYNGSVANFRLQPGAVGTYVFKSW</sequence>
<feature type="chain" id="PRO_5045402720" evidence="5">
    <location>
        <begin position="19"/>
        <end position="490"/>
    </location>
</feature>
<dbReference type="SUPFAM" id="SSF51445">
    <property type="entry name" value="(Trans)glycosidases"/>
    <property type="match status" value="1"/>
</dbReference>
<evidence type="ECO:0000259" key="7">
    <source>
        <dbReference type="Pfam" id="PF17189"/>
    </source>
</evidence>
<keyword evidence="2 5" id="KW-0732">Signal</keyword>
<keyword evidence="3 4" id="KW-0378">Hydrolase</keyword>
<feature type="signal peptide" evidence="5">
    <location>
        <begin position="1"/>
        <end position="18"/>
    </location>
</feature>
<dbReference type="InterPro" id="IPR033453">
    <property type="entry name" value="Glyco_hydro_30_TIM-barrel"/>
</dbReference>
<dbReference type="InterPro" id="IPR013780">
    <property type="entry name" value="Glyco_hydro_b"/>
</dbReference>
<evidence type="ECO:0000313" key="8">
    <source>
        <dbReference type="EMBL" id="MBO9151768.1"/>
    </source>
</evidence>
<accession>A0ABS3YAR5</accession>
<reference evidence="9" key="1">
    <citation type="submission" date="2021-03" db="EMBL/GenBank/DDBJ databases">
        <title>Assistant Professor.</title>
        <authorList>
            <person name="Huq M.A."/>
        </authorList>
    </citation>
    <scope>NUCLEOTIDE SEQUENCE [LARGE SCALE GENOMIC DNA]</scope>
    <source>
        <strain evidence="9">MAH-28</strain>
    </source>
</reference>
<comment type="similarity">
    <text evidence="1 4">Belongs to the glycosyl hydrolase 30 family.</text>
</comment>
<dbReference type="PRINTS" id="PR00843">
    <property type="entry name" value="GLHYDRLASE30"/>
</dbReference>
<dbReference type="Pfam" id="PF17189">
    <property type="entry name" value="Glyco_hydro_30C"/>
    <property type="match status" value="1"/>
</dbReference>
<organism evidence="8 9">
    <name type="scientific">Chitinophaga chungangae</name>
    <dbReference type="NCBI Taxonomy" id="2821488"/>
    <lineage>
        <taxon>Bacteria</taxon>
        <taxon>Pseudomonadati</taxon>
        <taxon>Bacteroidota</taxon>
        <taxon>Chitinophagia</taxon>
        <taxon>Chitinophagales</taxon>
        <taxon>Chitinophagaceae</taxon>
        <taxon>Chitinophaga</taxon>
    </lineage>
</organism>
<dbReference type="PANTHER" id="PTHR11069">
    <property type="entry name" value="GLUCOSYLCERAMIDASE"/>
    <property type="match status" value="1"/>
</dbReference>
<dbReference type="Gene3D" id="3.20.20.80">
    <property type="entry name" value="Glycosidases"/>
    <property type="match status" value="1"/>
</dbReference>
<feature type="domain" description="Glycosyl hydrolase family 30 beta sandwich" evidence="7">
    <location>
        <begin position="401"/>
        <end position="485"/>
    </location>
</feature>
<evidence type="ECO:0000256" key="5">
    <source>
        <dbReference type="SAM" id="SignalP"/>
    </source>
</evidence>
<name>A0ABS3YAR5_9BACT</name>
<dbReference type="InterPro" id="IPR033452">
    <property type="entry name" value="GH30_C"/>
</dbReference>
<feature type="domain" description="Glycosyl hydrolase family 30 TIM-barrel" evidence="6">
    <location>
        <begin position="68"/>
        <end position="398"/>
    </location>
</feature>
<dbReference type="Pfam" id="PF02055">
    <property type="entry name" value="Glyco_hydro_30"/>
    <property type="match status" value="1"/>
</dbReference>
<evidence type="ECO:0000256" key="3">
    <source>
        <dbReference type="ARBA" id="ARBA00022801"/>
    </source>
</evidence>
<evidence type="ECO:0000259" key="6">
    <source>
        <dbReference type="Pfam" id="PF02055"/>
    </source>
</evidence>
<evidence type="ECO:0000313" key="9">
    <source>
        <dbReference type="Proteomes" id="UP000679126"/>
    </source>
</evidence>
<proteinExistence type="inferred from homology"/>
<dbReference type="EMBL" id="JAGHKP010000001">
    <property type="protein sequence ID" value="MBO9151768.1"/>
    <property type="molecule type" value="Genomic_DNA"/>
</dbReference>
<dbReference type="GO" id="GO:0016787">
    <property type="term" value="F:hydrolase activity"/>
    <property type="evidence" value="ECO:0007669"/>
    <property type="project" value="UniProtKB-KW"/>
</dbReference>
<evidence type="ECO:0000256" key="1">
    <source>
        <dbReference type="ARBA" id="ARBA00005382"/>
    </source>
</evidence>
<protein>
    <submittedName>
        <fullName evidence="8">Glycosyl hydrolase</fullName>
    </submittedName>
</protein>
<comment type="caution">
    <text evidence="8">The sequence shown here is derived from an EMBL/GenBank/DDBJ whole genome shotgun (WGS) entry which is preliminary data.</text>
</comment>
<dbReference type="InterPro" id="IPR001139">
    <property type="entry name" value="Glyco_hydro_30"/>
</dbReference>
<dbReference type="RefSeq" id="WP_209144285.1">
    <property type="nucleotide sequence ID" value="NZ_JAGHKP010000001.1"/>
</dbReference>
<dbReference type="Gene3D" id="2.60.40.1180">
    <property type="entry name" value="Golgi alpha-mannosidase II"/>
    <property type="match status" value="1"/>
</dbReference>
<evidence type="ECO:0000256" key="2">
    <source>
        <dbReference type="ARBA" id="ARBA00022729"/>
    </source>
</evidence>
<evidence type="ECO:0000256" key="4">
    <source>
        <dbReference type="RuleBase" id="RU361188"/>
    </source>
</evidence>